<evidence type="ECO:0000256" key="2">
    <source>
        <dbReference type="ARBA" id="ARBA00022741"/>
    </source>
</evidence>
<evidence type="ECO:0000256" key="1">
    <source>
        <dbReference type="ARBA" id="ARBA00022679"/>
    </source>
</evidence>
<evidence type="ECO:0000313" key="6">
    <source>
        <dbReference type="EMBL" id="JAE20019.1"/>
    </source>
</evidence>
<dbReference type="GO" id="GO:0005524">
    <property type="term" value="F:ATP binding"/>
    <property type="evidence" value="ECO:0007669"/>
    <property type="project" value="UniProtKB-KW"/>
</dbReference>
<feature type="domain" description="Serine-threonine/tyrosine-protein kinase catalytic" evidence="5">
    <location>
        <begin position="1"/>
        <end position="102"/>
    </location>
</feature>
<reference evidence="6" key="2">
    <citation type="journal article" date="2015" name="Data Brief">
        <title>Shoot transcriptome of the giant reed, Arundo donax.</title>
        <authorList>
            <person name="Barrero R.A."/>
            <person name="Guerrero F.D."/>
            <person name="Moolhuijzen P."/>
            <person name="Goolsby J.A."/>
            <person name="Tidwell J."/>
            <person name="Bellgard S.E."/>
            <person name="Bellgard M.I."/>
        </authorList>
    </citation>
    <scope>NUCLEOTIDE SEQUENCE</scope>
    <source>
        <tissue evidence="6">Shoot tissue taken approximately 20 cm above the soil surface</tissue>
    </source>
</reference>
<accession>A0A0A9G986</accession>
<proteinExistence type="predicted"/>
<dbReference type="Gene3D" id="1.10.510.10">
    <property type="entry name" value="Transferase(Phosphotransferase) domain 1"/>
    <property type="match status" value="1"/>
</dbReference>
<protein>
    <recommendedName>
        <fullName evidence="5">Serine-threonine/tyrosine-protein kinase catalytic domain-containing protein</fullName>
    </recommendedName>
</protein>
<evidence type="ECO:0000259" key="5">
    <source>
        <dbReference type="Pfam" id="PF07714"/>
    </source>
</evidence>
<dbReference type="Pfam" id="PF07714">
    <property type="entry name" value="PK_Tyr_Ser-Thr"/>
    <property type="match status" value="1"/>
</dbReference>
<evidence type="ECO:0000256" key="4">
    <source>
        <dbReference type="ARBA" id="ARBA00022840"/>
    </source>
</evidence>
<dbReference type="PANTHER" id="PTHR47973">
    <property type="entry name" value="CYSTEINE-RICH RECEPTOR-LIKE PROTEIN KINASE 3"/>
    <property type="match status" value="1"/>
</dbReference>
<evidence type="ECO:0000256" key="3">
    <source>
        <dbReference type="ARBA" id="ARBA00022777"/>
    </source>
</evidence>
<dbReference type="SUPFAM" id="SSF56112">
    <property type="entry name" value="Protein kinase-like (PK-like)"/>
    <property type="match status" value="1"/>
</dbReference>
<reference evidence="6" key="1">
    <citation type="submission" date="2014-09" db="EMBL/GenBank/DDBJ databases">
        <authorList>
            <person name="Magalhaes I.L.F."/>
            <person name="Oliveira U."/>
            <person name="Santos F.R."/>
            <person name="Vidigal T.H.D.A."/>
            <person name="Brescovit A.D."/>
            <person name="Santos A.J."/>
        </authorList>
    </citation>
    <scope>NUCLEOTIDE SEQUENCE</scope>
    <source>
        <tissue evidence="6">Shoot tissue taken approximately 20 cm above the soil surface</tissue>
    </source>
</reference>
<organism evidence="6">
    <name type="scientific">Arundo donax</name>
    <name type="common">Giant reed</name>
    <name type="synonym">Donax arundinaceus</name>
    <dbReference type="NCBI Taxonomy" id="35708"/>
    <lineage>
        <taxon>Eukaryota</taxon>
        <taxon>Viridiplantae</taxon>
        <taxon>Streptophyta</taxon>
        <taxon>Embryophyta</taxon>
        <taxon>Tracheophyta</taxon>
        <taxon>Spermatophyta</taxon>
        <taxon>Magnoliopsida</taxon>
        <taxon>Liliopsida</taxon>
        <taxon>Poales</taxon>
        <taxon>Poaceae</taxon>
        <taxon>PACMAD clade</taxon>
        <taxon>Arundinoideae</taxon>
        <taxon>Arundineae</taxon>
        <taxon>Arundo</taxon>
    </lineage>
</organism>
<name>A0A0A9G986_ARUDO</name>
<dbReference type="InterPro" id="IPR001245">
    <property type="entry name" value="Ser-Thr/Tyr_kinase_cat_dom"/>
</dbReference>
<keyword evidence="1" id="KW-0808">Transferase</keyword>
<keyword evidence="3" id="KW-0418">Kinase</keyword>
<dbReference type="InterPro" id="IPR011009">
    <property type="entry name" value="Kinase-like_dom_sf"/>
</dbReference>
<dbReference type="GO" id="GO:0004672">
    <property type="term" value="F:protein kinase activity"/>
    <property type="evidence" value="ECO:0007669"/>
    <property type="project" value="InterPro"/>
</dbReference>
<dbReference type="AlphaFoldDB" id="A0A0A9G986"/>
<dbReference type="InterPro" id="IPR052059">
    <property type="entry name" value="CR_Ser/Thr_kinase"/>
</dbReference>
<dbReference type="EMBL" id="GBRH01177877">
    <property type="protein sequence ID" value="JAE20019.1"/>
    <property type="molecule type" value="Transcribed_RNA"/>
</dbReference>
<sequence>MAPEYVVHWHLTEKADVFSYCVLVLEIVIGKRCSSSNGSRGGQVLLTKVWKHYKDNTVEMIVDRSIYEDTVRDEIMHILQIGLLCTQANSDDRPTMGKVVELLRNHRHDLEIVLSDPPFQNVEAFENIKEGEHS</sequence>
<keyword evidence="2" id="KW-0547">Nucleotide-binding</keyword>
<keyword evidence="4" id="KW-0067">ATP-binding</keyword>